<reference evidence="2 3" key="1">
    <citation type="submission" date="2017-06" db="EMBL/GenBank/DDBJ databases">
        <authorList>
            <consortium name="Pathogen Informatics"/>
        </authorList>
    </citation>
    <scope>NUCLEOTIDE SEQUENCE [LARGE SCALE GENOMIC DNA]</scope>
    <source>
        <strain evidence="2 3">NCTC11865</strain>
    </source>
</reference>
<dbReference type="RefSeq" id="WP_065860637.1">
    <property type="nucleotide sequence ID" value="NZ_LT906441.1"/>
</dbReference>
<name>A0A239WTY7_9ACTN</name>
<dbReference type="NCBIfam" id="NF001270">
    <property type="entry name" value="PRK00228.2-2"/>
    <property type="match status" value="1"/>
</dbReference>
<protein>
    <submittedName>
        <fullName evidence="2">Uncharacterized ACR, COG1678</fullName>
    </submittedName>
</protein>
<evidence type="ECO:0000313" key="3">
    <source>
        <dbReference type="Proteomes" id="UP000215332"/>
    </source>
</evidence>
<dbReference type="Proteomes" id="UP000215332">
    <property type="component" value="Chromosome 1"/>
</dbReference>
<accession>A0A239WTY7</accession>
<comment type="similarity">
    <text evidence="1">Belongs to the UPF0301 (AlgH) family.</text>
</comment>
<dbReference type="PANTHER" id="PTHR30327:SF1">
    <property type="entry name" value="UPF0301 PROTEIN YQGE"/>
    <property type="match status" value="1"/>
</dbReference>
<evidence type="ECO:0000313" key="2">
    <source>
        <dbReference type="EMBL" id="SNV37124.1"/>
    </source>
</evidence>
<dbReference type="GO" id="GO:0005829">
    <property type="term" value="C:cytosol"/>
    <property type="evidence" value="ECO:0007669"/>
    <property type="project" value="TreeGrafter"/>
</dbReference>
<dbReference type="PANTHER" id="PTHR30327">
    <property type="entry name" value="UNCHARACTERIZED PROTEIN YQGE"/>
    <property type="match status" value="1"/>
</dbReference>
<dbReference type="KEGG" id="cgrn:4412665_01468"/>
<dbReference type="SUPFAM" id="SSF143456">
    <property type="entry name" value="VC0467-like"/>
    <property type="match status" value="1"/>
</dbReference>
<dbReference type="EMBL" id="LT906441">
    <property type="protein sequence ID" value="SNV37124.1"/>
    <property type="molecule type" value="Genomic_DNA"/>
</dbReference>
<evidence type="ECO:0000256" key="1">
    <source>
        <dbReference type="ARBA" id="ARBA00009600"/>
    </source>
</evidence>
<proteinExistence type="inferred from homology"/>
<dbReference type="Pfam" id="PF02622">
    <property type="entry name" value="DUF179"/>
    <property type="match status" value="1"/>
</dbReference>
<dbReference type="AlphaFoldDB" id="A0A239WTY7"/>
<dbReference type="InterPro" id="IPR003774">
    <property type="entry name" value="AlgH-like"/>
</dbReference>
<gene>
    <name evidence="2" type="ORF">SAMEA4412665_01468</name>
</gene>
<organism evidence="2 3">
    <name type="scientific">Cutibacterium granulosum</name>
    <dbReference type="NCBI Taxonomy" id="33011"/>
    <lineage>
        <taxon>Bacteria</taxon>
        <taxon>Bacillati</taxon>
        <taxon>Actinomycetota</taxon>
        <taxon>Actinomycetes</taxon>
        <taxon>Propionibacteriales</taxon>
        <taxon>Propionibacteriaceae</taxon>
        <taxon>Cutibacterium</taxon>
    </lineage>
</organism>
<dbReference type="Gene3D" id="3.40.1740.10">
    <property type="entry name" value="VC0467-like"/>
    <property type="match status" value="1"/>
</dbReference>
<sequence>MILANPPAAGDLLISGSGLTTGIFAHSVVYLLDCDEDGALGVVINQPSQLDMAQILPQWVHLMTPPQCIFQGGPVSPNGAICVARVQQPHEEPPGWRPVRGATGLLHLDTPVELVHGAYSDLRVFAGYAGWGPGQLESEIIRGDWVHALARESDVFGSDPATLWRRVLRRQNGTEALLSTMPDDESLN</sequence>
<dbReference type="eggNOG" id="COG1678">
    <property type="taxonomic scope" value="Bacteria"/>
</dbReference>